<keyword evidence="3" id="KW-1185">Reference proteome</keyword>
<dbReference type="Pfam" id="PF07734">
    <property type="entry name" value="FBA_1"/>
    <property type="match status" value="1"/>
</dbReference>
<dbReference type="InterPro" id="IPR050796">
    <property type="entry name" value="SCF_F-box_component"/>
</dbReference>
<dbReference type="Proteomes" id="UP001443914">
    <property type="component" value="Unassembled WGS sequence"/>
</dbReference>
<reference evidence="2" key="1">
    <citation type="submission" date="2024-03" db="EMBL/GenBank/DDBJ databases">
        <title>WGS assembly of Saponaria officinalis var. Norfolk2.</title>
        <authorList>
            <person name="Jenkins J."/>
            <person name="Shu S."/>
            <person name="Grimwood J."/>
            <person name="Barry K."/>
            <person name="Goodstein D."/>
            <person name="Schmutz J."/>
            <person name="Leebens-Mack J."/>
            <person name="Osbourn A."/>
        </authorList>
    </citation>
    <scope>NUCLEOTIDE SEQUENCE [LARGE SCALE GENOMIC DNA]</scope>
    <source>
        <strain evidence="2">JIC</strain>
    </source>
</reference>
<proteinExistence type="predicted"/>
<name>A0AAW1M830_SAPOF</name>
<dbReference type="PANTHER" id="PTHR31672:SF13">
    <property type="entry name" value="F-BOX PROTEIN CPR30-LIKE"/>
    <property type="match status" value="1"/>
</dbReference>
<dbReference type="NCBIfam" id="TIGR01640">
    <property type="entry name" value="F_box_assoc_1"/>
    <property type="match status" value="1"/>
</dbReference>
<dbReference type="EMBL" id="JBDFQZ010000003">
    <property type="protein sequence ID" value="KAK9741599.1"/>
    <property type="molecule type" value="Genomic_DNA"/>
</dbReference>
<evidence type="ECO:0000313" key="2">
    <source>
        <dbReference type="EMBL" id="KAK9741599.1"/>
    </source>
</evidence>
<protein>
    <recommendedName>
        <fullName evidence="1">F-box associated beta-propeller type 1 domain-containing protein</fullName>
    </recommendedName>
</protein>
<feature type="domain" description="F-box associated beta-propeller type 1" evidence="1">
    <location>
        <begin position="37"/>
        <end position="239"/>
    </location>
</feature>
<evidence type="ECO:0000313" key="3">
    <source>
        <dbReference type="Proteomes" id="UP001443914"/>
    </source>
</evidence>
<sequence length="239" mass="26988">MLGSREPSKSDALYTVTYPVKLLFRPQSSLLSGHLPSSDGLILLEDDAIRTLLVNPTTKEARDFPIPSPTFDSFYRYALYGLGYDHVNDDYKVVSPPYYLMEHEFPMVVHVYSVRNSTWTEADSSLYEPRSVSKGTRKKVESFTFELGYSMSMTGVFVNGSLHWVATNTSNYSSFIVGFDLAEEKLEVIPAPRSIYGVDFTYDIVGELGGCLSTLSVLSRKETNIWVMKEYGVEQSWTK</sequence>
<gene>
    <name evidence="2" type="ORF">RND81_03G116400</name>
</gene>
<comment type="caution">
    <text evidence="2">The sequence shown here is derived from an EMBL/GenBank/DDBJ whole genome shotgun (WGS) entry which is preliminary data.</text>
</comment>
<dbReference type="PANTHER" id="PTHR31672">
    <property type="entry name" value="BNACNNG10540D PROTEIN"/>
    <property type="match status" value="1"/>
</dbReference>
<organism evidence="2 3">
    <name type="scientific">Saponaria officinalis</name>
    <name type="common">Common soapwort</name>
    <name type="synonym">Lychnis saponaria</name>
    <dbReference type="NCBI Taxonomy" id="3572"/>
    <lineage>
        <taxon>Eukaryota</taxon>
        <taxon>Viridiplantae</taxon>
        <taxon>Streptophyta</taxon>
        <taxon>Embryophyta</taxon>
        <taxon>Tracheophyta</taxon>
        <taxon>Spermatophyta</taxon>
        <taxon>Magnoliopsida</taxon>
        <taxon>eudicotyledons</taxon>
        <taxon>Gunneridae</taxon>
        <taxon>Pentapetalae</taxon>
        <taxon>Caryophyllales</taxon>
        <taxon>Caryophyllaceae</taxon>
        <taxon>Caryophylleae</taxon>
        <taxon>Saponaria</taxon>
    </lineage>
</organism>
<evidence type="ECO:0000259" key="1">
    <source>
        <dbReference type="Pfam" id="PF07734"/>
    </source>
</evidence>
<dbReference type="AlphaFoldDB" id="A0AAW1M830"/>
<accession>A0AAW1M830</accession>
<dbReference type="InterPro" id="IPR017451">
    <property type="entry name" value="F-box-assoc_interact_dom"/>
</dbReference>
<dbReference type="InterPro" id="IPR006527">
    <property type="entry name" value="F-box-assoc_dom_typ1"/>
</dbReference>